<dbReference type="Proteomes" id="UP000442105">
    <property type="component" value="Unassembled WGS sequence"/>
</dbReference>
<feature type="region of interest" description="Disordered" evidence="1">
    <location>
        <begin position="66"/>
        <end position="89"/>
    </location>
</feature>
<feature type="signal peptide" evidence="2">
    <location>
        <begin position="1"/>
        <end position="24"/>
    </location>
</feature>
<feature type="chain" id="PRO_5041715852" evidence="2">
    <location>
        <begin position="25"/>
        <end position="453"/>
    </location>
</feature>
<organism evidence="3 4">
    <name type="scientific">Segatella copri</name>
    <dbReference type="NCBI Taxonomy" id="165179"/>
    <lineage>
        <taxon>Bacteria</taxon>
        <taxon>Pseudomonadati</taxon>
        <taxon>Bacteroidota</taxon>
        <taxon>Bacteroidia</taxon>
        <taxon>Bacteroidales</taxon>
        <taxon>Prevotellaceae</taxon>
        <taxon>Segatella</taxon>
    </lineage>
</organism>
<dbReference type="PROSITE" id="PS51257">
    <property type="entry name" value="PROKAR_LIPOPROTEIN"/>
    <property type="match status" value="1"/>
</dbReference>
<accession>A0AA90ZJH2</accession>
<dbReference type="RefSeq" id="WP_153128109.1">
    <property type="nucleotide sequence ID" value="NZ_VZCW01000108.1"/>
</dbReference>
<reference evidence="4" key="1">
    <citation type="submission" date="2019-09" db="EMBL/GenBank/DDBJ databases">
        <title>Distinct polysaccharide growth profiles of human intestinal Prevotella copri isolates.</title>
        <authorList>
            <person name="Fehlner-Peach H."/>
            <person name="Magnabosco C."/>
            <person name="Raghavan V."/>
            <person name="Scher J.U."/>
            <person name="Tett A."/>
            <person name="Cox L.M."/>
            <person name="Gottsegen C."/>
            <person name="Watters A."/>
            <person name="Wiltshire- Gordon J.D."/>
            <person name="Segata N."/>
            <person name="Bonneau R."/>
            <person name="Littman D.R."/>
        </authorList>
    </citation>
    <scope>NUCLEOTIDE SEQUENCE [LARGE SCALE GENOMIC DNA]</scope>
    <source>
        <strain evidence="4">iAQ1179</strain>
    </source>
</reference>
<comment type="caution">
    <text evidence="3">The sequence shown here is derived from an EMBL/GenBank/DDBJ whole genome shotgun (WGS) entry which is preliminary data.</text>
</comment>
<dbReference type="EMBL" id="VZCW01000108">
    <property type="protein sequence ID" value="MQN12107.1"/>
    <property type="molecule type" value="Genomic_DNA"/>
</dbReference>
<proteinExistence type="predicted"/>
<gene>
    <name evidence="3" type="ORF">F7D95_04575</name>
</gene>
<keyword evidence="2" id="KW-0732">Signal</keyword>
<evidence type="ECO:0000313" key="4">
    <source>
        <dbReference type="Proteomes" id="UP000442105"/>
    </source>
</evidence>
<evidence type="ECO:0000256" key="1">
    <source>
        <dbReference type="SAM" id="MobiDB-lite"/>
    </source>
</evidence>
<sequence>MYKSIFSIHNTGIAAALAMLTALATGCSSDESQWADDGNANTGQTTEVVTQMPIKIALGGYSEAEQSDADSRALPPGIGSTPGTADDGYTESKSIDAVRVIAFRRRATAKDDDANLADATEVQTPFEYDPRNDMTLTAFTDEDRTDAFYPSATHKHRVVKGQFGMSKGFEYRIVAIAYDRKEKWPYPQYGDNQVVYDGMLNVKSGTTYDEFCAKFRDYLNPVSGKDAENCWGHYLWPTVSTPTNGECLTRRLTVIPQLFYGTIYAVGDASKNPVIGYEKYVKNGIAQTTLTGTLYRGMAEVEVNIKSKHYSIIANTEWYCLLADNVLTKTNLTSYDDFKKGSEPVEPWVSKNGDKGTYTAIACQKFVKEGEMVTLKAYLLPAKTRLAVRVIFNQYPWILNGQIKAKDVVSSETATGVIEVDALNDVFYLRRNHKYVLTYTDQEVLLNESHRLD</sequence>
<evidence type="ECO:0000256" key="2">
    <source>
        <dbReference type="SAM" id="SignalP"/>
    </source>
</evidence>
<protein>
    <submittedName>
        <fullName evidence="3">Uncharacterized protein</fullName>
    </submittedName>
</protein>
<evidence type="ECO:0000313" key="3">
    <source>
        <dbReference type="EMBL" id="MQN12107.1"/>
    </source>
</evidence>
<dbReference type="AlphaFoldDB" id="A0AA90ZJH2"/>
<name>A0AA90ZJH2_9BACT</name>